<accession>A0A066VH94</accession>
<dbReference type="EMBL" id="JMSN01000101">
    <property type="protein sequence ID" value="KDN39678.1"/>
    <property type="molecule type" value="Genomic_DNA"/>
</dbReference>
<feature type="region of interest" description="Disordered" evidence="1">
    <location>
        <begin position="201"/>
        <end position="246"/>
    </location>
</feature>
<gene>
    <name evidence="2" type="ORF">K437DRAFT_258949</name>
</gene>
<dbReference type="GeneID" id="25265123"/>
<dbReference type="OrthoDB" id="3364736at2759"/>
<dbReference type="RefSeq" id="XP_013241118.1">
    <property type="nucleotide sequence ID" value="XM_013385664.1"/>
</dbReference>
<dbReference type="HOGENOM" id="CLU_763299_0_0_1"/>
<keyword evidence="3" id="KW-1185">Reference proteome</keyword>
<dbReference type="Proteomes" id="UP000027361">
    <property type="component" value="Unassembled WGS sequence"/>
</dbReference>
<dbReference type="AlphaFoldDB" id="A0A066VH94"/>
<evidence type="ECO:0000256" key="1">
    <source>
        <dbReference type="SAM" id="MobiDB-lite"/>
    </source>
</evidence>
<dbReference type="InParanoid" id="A0A066VH94"/>
<protein>
    <submittedName>
        <fullName evidence="2">Uncharacterized protein</fullName>
    </submittedName>
</protein>
<organism evidence="2 3">
    <name type="scientific">Tilletiaria anomala (strain ATCC 24038 / CBS 436.72 / UBC 951)</name>
    <dbReference type="NCBI Taxonomy" id="1037660"/>
    <lineage>
        <taxon>Eukaryota</taxon>
        <taxon>Fungi</taxon>
        <taxon>Dikarya</taxon>
        <taxon>Basidiomycota</taxon>
        <taxon>Ustilaginomycotina</taxon>
        <taxon>Exobasidiomycetes</taxon>
        <taxon>Georgefischeriales</taxon>
        <taxon>Tilletiariaceae</taxon>
        <taxon>Tilletiaria</taxon>
    </lineage>
</organism>
<evidence type="ECO:0000313" key="2">
    <source>
        <dbReference type="EMBL" id="KDN39678.1"/>
    </source>
</evidence>
<comment type="caution">
    <text evidence="2">The sequence shown here is derived from an EMBL/GenBank/DDBJ whole genome shotgun (WGS) entry which is preliminary data.</text>
</comment>
<sequence>MHASHFAEYMQSSATIASSSLPQSETDPSLKRSQMPLKAVYQGSVVGVRYRCPAHPSFSPEHTFYRRFQLMFKSEAEAQRFVDLIENVCPIGPAAKSTRNAKGKGQGAAVGTFEAKVDPNACKPASKLPAAQPTLRASCVRAPDPFEDTHPRPQPSKLPLAVSALLALSSASNGSVAQGTVAISNALSSHGALLAGEQAHTCEQQTATGPPAEPSPPSASAVRNSSPAARRQQHTEGSMKGVQSQLIDAKSTTKAHFLTQADSLEAPPTAKKRKCAPKKKASVGVQTDLSSVEMELMLIPADGAHAHIEEAAPCTVMDYIQQGDFTPFLSLPDEQLVALLQDFTDFSPTFRALCCRLQALSAR</sequence>
<name>A0A066VH94_TILAU</name>
<evidence type="ECO:0000313" key="3">
    <source>
        <dbReference type="Proteomes" id="UP000027361"/>
    </source>
</evidence>
<reference evidence="2 3" key="1">
    <citation type="submission" date="2014-05" db="EMBL/GenBank/DDBJ databases">
        <title>Draft genome sequence of a rare smut relative, Tilletiaria anomala UBC 951.</title>
        <authorList>
            <consortium name="DOE Joint Genome Institute"/>
            <person name="Toome M."/>
            <person name="Kuo A."/>
            <person name="Henrissat B."/>
            <person name="Lipzen A."/>
            <person name="Tritt A."/>
            <person name="Yoshinaga Y."/>
            <person name="Zane M."/>
            <person name="Barry K."/>
            <person name="Grigoriev I.V."/>
            <person name="Spatafora J.W."/>
            <person name="Aimea M.C."/>
        </authorList>
    </citation>
    <scope>NUCLEOTIDE SEQUENCE [LARGE SCALE GENOMIC DNA]</scope>
    <source>
        <strain evidence="2 3">UBC 951</strain>
    </source>
</reference>
<proteinExistence type="predicted"/>